<keyword evidence="8" id="KW-0645">Protease</keyword>
<keyword evidence="15" id="KW-0482">Metalloprotease</keyword>
<reference evidence="22 23" key="1">
    <citation type="submission" date="2021-03" db="EMBL/GenBank/DDBJ databases">
        <title>Fibrella sp. HMF5405 genome sequencing and assembly.</title>
        <authorList>
            <person name="Kang H."/>
            <person name="Kim H."/>
            <person name="Bae S."/>
            <person name="Joh K."/>
        </authorList>
    </citation>
    <scope>NUCLEOTIDE SEQUENCE [LARGE SCALE GENOMIC DNA]</scope>
    <source>
        <strain evidence="22 23">HMF5405</strain>
    </source>
</reference>
<keyword evidence="9" id="KW-0479">Metal-binding</keyword>
<keyword evidence="12" id="KW-0256">Endoplasmic reticulum</keyword>
<evidence type="ECO:0000256" key="6">
    <source>
        <dbReference type="ARBA" id="ARBA00022525"/>
    </source>
</evidence>
<evidence type="ECO:0000313" key="22">
    <source>
        <dbReference type="EMBL" id="MBO0952689.1"/>
    </source>
</evidence>
<keyword evidence="17" id="KW-0325">Glycoprotein</keyword>
<evidence type="ECO:0000256" key="8">
    <source>
        <dbReference type="ARBA" id="ARBA00022670"/>
    </source>
</evidence>
<organism evidence="22 23">
    <name type="scientific">Fibrella forsythiae</name>
    <dbReference type="NCBI Taxonomy" id="2817061"/>
    <lineage>
        <taxon>Bacteria</taxon>
        <taxon>Pseudomonadati</taxon>
        <taxon>Bacteroidota</taxon>
        <taxon>Cytophagia</taxon>
        <taxon>Cytophagales</taxon>
        <taxon>Spirosomataceae</taxon>
        <taxon>Fibrella</taxon>
    </lineage>
</organism>
<evidence type="ECO:0000256" key="1">
    <source>
        <dbReference type="ARBA" id="ARBA00004240"/>
    </source>
</evidence>
<keyword evidence="23" id="KW-1185">Reference proteome</keyword>
<dbReference type="Pfam" id="PF04389">
    <property type="entry name" value="Peptidase_M28"/>
    <property type="match status" value="1"/>
</dbReference>
<keyword evidence="7" id="KW-0121">Carboxypeptidase</keyword>
<dbReference type="CDD" id="cd08015">
    <property type="entry name" value="M28_like"/>
    <property type="match status" value="1"/>
</dbReference>
<comment type="subcellular location">
    <subcellularLocation>
        <location evidence="1">Endoplasmic reticulum</location>
    </subcellularLocation>
    <subcellularLocation>
        <location evidence="3">Golgi apparatus</location>
    </subcellularLocation>
    <subcellularLocation>
        <location evidence="2">Lysosome</location>
    </subcellularLocation>
    <subcellularLocation>
        <location evidence="4">Secreted</location>
    </subcellularLocation>
</comment>
<evidence type="ECO:0000313" key="23">
    <source>
        <dbReference type="Proteomes" id="UP000664628"/>
    </source>
</evidence>
<keyword evidence="11" id="KW-0378">Hydrolase</keyword>
<dbReference type="InterPro" id="IPR007484">
    <property type="entry name" value="Peptidase_M28"/>
</dbReference>
<name>A0ABS3JRR9_9BACT</name>
<evidence type="ECO:0000256" key="16">
    <source>
        <dbReference type="ARBA" id="ARBA00023145"/>
    </source>
</evidence>
<evidence type="ECO:0000256" key="7">
    <source>
        <dbReference type="ARBA" id="ARBA00022645"/>
    </source>
</evidence>
<evidence type="ECO:0000256" key="20">
    <source>
        <dbReference type="ARBA" id="ARBA00033328"/>
    </source>
</evidence>
<keyword evidence="14" id="KW-0333">Golgi apparatus</keyword>
<evidence type="ECO:0000256" key="13">
    <source>
        <dbReference type="ARBA" id="ARBA00022833"/>
    </source>
</evidence>
<dbReference type="PANTHER" id="PTHR12053:SF3">
    <property type="entry name" value="CARBOXYPEPTIDASE Q"/>
    <property type="match status" value="1"/>
</dbReference>
<comment type="caution">
    <text evidence="22">The sequence shown here is derived from an EMBL/GenBank/DDBJ whole genome shotgun (WGS) entry which is preliminary data.</text>
</comment>
<keyword evidence="13" id="KW-0862">Zinc</keyword>
<evidence type="ECO:0000256" key="14">
    <source>
        <dbReference type="ARBA" id="ARBA00023034"/>
    </source>
</evidence>
<protein>
    <recommendedName>
        <fullName evidence="5">Carboxypeptidase Q</fullName>
    </recommendedName>
    <alternativeName>
        <fullName evidence="20">Plasma glutamate carboxypeptidase</fullName>
    </alternativeName>
</protein>
<evidence type="ECO:0000259" key="21">
    <source>
        <dbReference type="Pfam" id="PF04389"/>
    </source>
</evidence>
<keyword evidence="6" id="KW-0964">Secreted</keyword>
<evidence type="ECO:0000256" key="10">
    <source>
        <dbReference type="ARBA" id="ARBA00022729"/>
    </source>
</evidence>
<sequence>MTNKLLLTGLLVGGSLLSYGQDEKIDMATMDKIRQEGMQKSQVMDLAFHLTDVNGPRIQGPGYVNAANYAKGKLAGYGLQNARLESWGDWGKGWNVERSYFAMTAPYYKSMIAVPRAWSGSTNKLQTADILFITDTDTMALENYKGKLKNKIILMDQSYKISPSFKADADRYTDDELQKMASAEAPRGGGGQRGGAGGDSTMRRMMQTMRTRNVFNQKMRKMAKTEGAVGILNSTQTSKDGTLFVSGDYANAALGAVPDDLADLSISAEDYMMLCRLMKANVPVKLEVDVKTKFFADDIKGYNVLAEIPGTDPKLKDEVVMLGAHLDSWHAATGATDNAAGSSVMMEAVRILKAVGAKPRRTIRIALWSGEEQGLFGSRNYVTNHLVDAKTSKLTKDGENISAYFNVDNGTGKIRGIYLQGNVAAGPIFSQWLKPFNDLGATTVTAQNTGGTDHQSFDRVGIPGFQFIQDRIEYNTRTHHTNMDTYDHLQPDDLKQAATVVAAFVYNAAMRDQKIPAKEPVAPTAQIPAR</sequence>
<evidence type="ECO:0000256" key="2">
    <source>
        <dbReference type="ARBA" id="ARBA00004371"/>
    </source>
</evidence>
<evidence type="ECO:0000256" key="15">
    <source>
        <dbReference type="ARBA" id="ARBA00023049"/>
    </source>
</evidence>
<evidence type="ECO:0000256" key="11">
    <source>
        <dbReference type="ARBA" id="ARBA00022801"/>
    </source>
</evidence>
<evidence type="ECO:0000256" key="4">
    <source>
        <dbReference type="ARBA" id="ARBA00004613"/>
    </source>
</evidence>
<dbReference type="EMBL" id="JAFMYW010000012">
    <property type="protein sequence ID" value="MBO0952689.1"/>
    <property type="molecule type" value="Genomic_DNA"/>
</dbReference>
<comment type="subunit">
    <text evidence="19">Homodimer. The monomeric form is inactive while the homodimer is active.</text>
</comment>
<keyword evidence="16" id="KW-0865">Zymogen</keyword>
<evidence type="ECO:0000256" key="3">
    <source>
        <dbReference type="ARBA" id="ARBA00004555"/>
    </source>
</evidence>
<evidence type="ECO:0000256" key="17">
    <source>
        <dbReference type="ARBA" id="ARBA00023180"/>
    </source>
</evidence>
<dbReference type="Gene3D" id="3.40.630.10">
    <property type="entry name" value="Zn peptidases"/>
    <property type="match status" value="1"/>
</dbReference>
<dbReference type="Proteomes" id="UP000664628">
    <property type="component" value="Unassembled WGS sequence"/>
</dbReference>
<evidence type="ECO:0000256" key="5">
    <source>
        <dbReference type="ARBA" id="ARBA00014116"/>
    </source>
</evidence>
<dbReference type="PANTHER" id="PTHR12053">
    <property type="entry name" value="PROTEASE FAMILY M28 PLASMA GLUTAMATE CARBOXYPEPTIDASE-RELATED"/>
    <property type="match status" value="1"/>
</dbReference>
<dbReference type="SUPFAM" id="SSF53187">
    <property type="entry name" value="Zn-dependent exopeptidases"/>
    <property type="match status" value="1"/>
</dbReference>
<accession>A0ABS3JRR9</accession>
<dbReference type="RefSeq" id="WP_207332635.1">
    <property type="nucleotide sequence ID" value="NZ_JAFMYW010000012.1"/>
</dbReference>
<feature type="domain" description="Peptidase M28" evidence="21">
    <location>
        <begin position="303"/>
        <end position="505"/>
    </location>
</feature>
<gene>
    <name evidence="22" type="ORF">J2I46_29185</name>
</gene>
<evidence type="ECO:0000256" key="19">
    <source>
        <dbReference type="ARBA" id="ARBA00025833"/>
    </source>
</evidence>
<evidence type="ECO:0000256" key="18">
    <source>
        <dbReference type="ARBA" id="ARBA00023228"/>
    </source>
</evidence>
<keyword evidence="18" id="KW-0458">Lysosome</keyword>
<evidence type="ECO:0000256" key="12">
    <source>
        <dbReference type="ARBA" id="ARBA00022824"/>
    </source>
</evidence>
<dbReference type="InterPro" id="IPR039866">
    <property type="entry name" value="CPQ"/>
</dbReference>
<proteinExistence type="predicted"/>
<keyword evidence="10" id="KW-0732">Signal</keyword>
<evidence type="ECO:0000256" key="9">
    <source>
        <dbReference type="ARBA" id="ARBA00022723"/>
    </source>
</evidence>